<name>A0ACA9MJ94_9GLOM</name>
<proteinExistence type="predicted"/>
<sequence>MPKYSKKHTQMIQLTANREVNKKSKKVIDILQSLDGDNFDNVLKLIYSIRKEEISETPIRSNEQLIEPIQGLSSDEKEETSETPIRSNEQLIELIQGLSSNEKEDAIKLLENMKYPRGKNKEKIISQYL</sequence>
<evidence type="ECO:0000313" key="1">
    <source>
        <dbReference type="EMBL" id="CAG8590577.1"/>
    </source>
</evidence>
<keyword evidence="2" id="KW-1185">Reference proteome</keyword>
<accession>A0ACA9MJ94</accession>
<dbReference type="EMBL" id="CAJVPU010009020">
    <property type="protein sequence ID" value="CAG8590577.1"/>
    <property type="molecule type" value="Genomic_DNA"/>
</dbReference>
<dbReference type="Proteomes" id="UP000789702">
    <property type="component" value="Unassembled WGS sequence"/>
</dbReference>
<gene>
    <name evidence="1" type="ORF">DHETER_LOCUS6847</name>
</gene>
<protein>
    <submittedName>
        <fullName evidence="1">2322_t:CDS:1</fullName>
    </submittedName>
</protein>
<evidence type="ECO:0000313" key="2">
    <source>
        <dbReference type="Proteomes" id="UP000789702"/>
    </source>
</evidence>
<comment type="caution">
    <text evidence="1">The sequence shown here is derived from an EMBL/GenBank/DDBJ whole genome shotgun (WGS) entry which is preliminary data.</text>
</comment>
<reference evidence="1" key="1">
    <citation type="submission" date="2021-06" db="EMBL/GenBank/DDBJ databases">
        <authorList>
            <person name="Kallberg Y."/>
            <person name="Tangrot J."/>
            <person name="Rosling A."/>
        </authorList>
    </citation>
    <scope>NUCLEOTIDE SEQUENCE</scope>
    <source>
        <strain evidence="1">IL203A</strain>
    </source>
</reference>
<organism evidence="1 2">
    <name type="scientific">Dentiscutata heterogama</name>
    <dbReference type="NCBI Taxonomy" id="1316150"/>
    <lineage>
        <taxon>Eukaryota</taxon>
        <taxon>Fungi</taxon>
        <taxon>Fungi incertae sedis</taxon>
        <taxon>Mucoromycota</taxon>
        <taxon>Glomeromycotina</taxon>
        <taxon>Glomeromycetes</taxon>
        <taxon>Diversisporales</taxon>
        <taxon>Gigasporaceae</taxon>
        <taxon>Dentiscutata</taxon>
    </lineage>
</organism>